<reference evidence="6 7" key="1">
    <citation type="submission" date="2015-11" db="EMBL/GenBank/DDBJ databases">
        <title>Evidence for parallel genomic evolution in an endosymbiosis of termite gut flagellates.</title>
        <authorList>
            <person name="Zheng H."/>
        </authorList>
    </citation>
    <scope>NUCLEOTIDE SEQUENCE [LARGE SCALE GENOMIC DNA]</scope>
    <source>
        <strain evidence="6 7">CET450</strain>
    </source>
</reference>
<dbReference type="Proteomes" id="UP000095237">
    <property type="component" value="Unassembled WGS sequence"/>
</dbReference>
<evidence type="ECO:0000313" key="6">
    <source>
        <dbReference type="EMBL" id="OEG70835.1"/>
    </source>
</evidence>
<keyword evidence="7" id="KW-1185">Reference proteome</keyword>
<dbReference type="EMBL" id="LNVX01000291">
    <property type="protein sequence ID" value="OEG70835.1"/>
    <property type="molecule type" value="Genomic_DNA"/>
</dbReference>
<keyword evidence="4" id="KW-0067">ATP-binding</keyword>
<gene>
    <name evidence="6" type="ORF">ATZ36_17875</name>
</gene>
<proteinExistence type="predicted"/>
<evidence type="ECO:0000256" key="3">
    <source>
        <dbReference type="ARBA" id="ARBA00022806"/>
    </source>
</evidence>
<protein>
    <recommendedName>
        <fullName evidence="5">UvrD-like helicase ATP-binding domain-containing protein</fullName>
    </recommendedName>
</protein>
<dbReference type="GO" id="GO:0005524">
    <property type="term" value="F:ATP binding"/>
    <property type="evidence" value="ECO:0007669"/>
    <property type="project" value="UniProtKB-KW"/>
</dbReference>
<dbReference type="GO" id="GO:0016787">
    <property type="term" value="F:hydrolase activity"/>
    <property type="evidence" value="ECO:0007669"/>
    <property type="project" value="UniProtKB-KW"/>
</dbReference>
<sequence>MVKSCVKVFSENEQKFLLQNENVLERVRSRFQYIMVDEFQDTNPLQIALLHLLCPSMKK</sequence>
<feature type="domain" description="UvrD-like helicase ATP-binding" evidence="5">
    <location>
        <begin position="16"/>
        <end position="56"/>
    </location>
</feature>
<evidence type="ECO:0000256" key="2">
    <source>
        <dbReference type="ARBA" id="ARBA00022801"/>
    </source>
</evidence>
<dbReference type="Pfam" id="PF00580">
    <property type="entry name" value="UvrD-helicase"/>
    <property type="match status" value="1"/>
</dbReference>
<organism evidence="6 7">
    <name type="scientific">Endomicrobium trichonymphae</name>
    <dbReference type="NCBI Taxonomy" id="1408204"/>
    <lineage>
        <taxon>Bacteria</taxon>
        <taxon>Pseudomonadati</taxon>
        <taxon>Elusimicrobiota</taxon>
        <taxon>Endomicrobiia</taxon>
        <taxon>Endomicrobiales</taxon>
        <taxon>Endomicrobiaceae</taxon>
        <taxon>Candidatus Endomicrobiellum</taxon>
    </lineage>
</organism>
<name>A0A1E5IKA1_ENDTX</name>
<evidence type="ECO:0000256" key="4">
    <source>
        <dbReference type="ARBA" id="ARBA00022840"/>
    </source>
</evidence>
<evidence type="ECO:0000256" key="1">
    <source>
        <dbReference type="ARBA" id="ARBA00022741"/>
    </source>
</evidence>
<dbReference type="InterPro" id="IPR027417">
    <property type="entry name" value="P-loop_NTPase"/>
</dbReference>
<accession>A0A1E5IKA1</accession>
<keyword evidence="1" id="KW-0547">Nucleotide-binding</keyword>
<dbReference type="AlphaFoldDB" id="A0A1E5IKA1"/>
<evidence type="ECO:0000313" key="7">
    <source>
        <dbReference type="Proteomes" id="UP000095237"/>
    </source>
</evidence>
<comment type="caution">
    <text evidence="6">The sequence shown here is derived from an EMBL/GenBank/DDBJ whole genome shotgun (WGS) entry which is preliminary data.</text>
</comment>
<dbReference type="GO" id="GO:0004386">
    <property type="term" value="F:helicase activity"/>
    <property type="evidence" value="ECO:0007669"/>
    <property type="project" value="UniProtKB-KW"/>
</dbReference>
<keyword evidence="3" id="KW-0347">Helicase</keyword>
<dbReference type="SUPFAM" id="SSF52540">
    <property type="entry name" value="P-loop containing nucleoside triphosphate hydrolases"/>
    <property type="match status" value="1"/>
</dbReference>
<dbReference type="InterPro" id="IPR014016">
    <property type="entry name" value="UvrD-like_ATP-bd"/>
</dbReference>
<dbReference type="Gene3D" id="3.40.50.300">
    <property type="entry name" value="P-loop containing nucleotide triphosphate hydrolases"/>
    <property type="match status" value="1"/>
</dbReference>
<keyword evidence="2" id="KW-0378">Hydrolase</keyword>
<evidence type="ECO:0000259" key="5">
    <source>
        <dbReference type="Pfam" id="PF00580"/>
    </source>
</evidence>